<sequence length="313" mass="30826">MRRKLTLLIAALAAIGTVTACQDPAAVGSGCLCQGTYYGTSVDAVPGQGCKACPNGTAQGAAAAGATTLADCNTCLDISHASFTGTTSAPACTCKDPNAIALQGQNCKCKANTYGMPSRTTTTACTACPNGSGSAAGSTAQTDCTLCADSTHATFTGTTAAPACTCTDPNATLDASGNCQCKANTYGMPSTTSTTTCTACPSGSGSAPGSTALANCSLCIDTTYATFTGTASSPACSCTDPNAQISASTSMYQCKAGYYGTPSTTPTSGCNKCPQGQTTAAGSTTNTCAVVPSTQSYILMPIVSLVLSLFIAI</sequence>
<keyword evidence="1" id="KW-0732">Signal</keyword>
<dbReference type="EMBL" id="GG662606">
    <property type="protein sequence ID" value="EAS00973.1"/>
    <property type="molecule type" value="Genomic_DNA"/>
</dbReference>
<feature type="signal peptide" evidence="1">
    <location>
        <begin position="1"/>
        <end position="20"/>
    </location>
</feature>
<accession>Q23WX2</accession>
<dbReference type="GeneID" id="7823804"/>
<keyword evidence="3" id="KW-1185">Reference proteome</keyword>
<evidence type="ECO:0000313" key="3">
    <source>
        <dbReference type="Proteomes" id="UP000009168"/>
    </source>
</evidence>
<dbReference type="InParanoid" id="Q23WX2"/>
<proteinExistence type="predicted"/>
<evidence type="ECO:0000256" key="1">
    <source>
        <dbReference type="SAM" id="SignalP"/>
    </source>
</evidence>
<dbReference type="KEGG" id="tet:TTHERM_00774850"/>
<dbReference type="OrthoDB" id="2012039at2759"/>
<organism evidence="2 3">
    <name type="scientific">Tetrahymena thermophila (strain SB210)</name>
    <dbReference type="NCBI Taxonomy" id="312017"/>
    <lineage>
        <taxon>Eukaryota</taxon>
        <taxon>Sar</taxon>
        <taxon>Alveolata</taxon>
        <taxon>Ciliophora</taxon>
        <taxon>Intramacronucleata</taxon>
        <taxon>Oligohymenophorea</taxon>
        <taxon>Hymenostomatida</taxon>
        <taxon>Tetrahymenina</taxon>
        <taxon>Tetrahymenidae</taxon>
        <taxon>Tetrahymena</taxon>
    </lineage>
</organism>
<dbReference type="Proteomes" id="UP000009168">
    <property type="component" value="Unassembled WGS sequence"/>
</dbReference>
<dbReference type="RefSeq" id="XP_001021218.1">
    <property type="nucleotide sequence ID" value="XM_001021218.1"/>
</dbReference>
<dbReference type="HOGENOM" id="CLU_038438_0_0_1"/>
<name>Q23WX2_TETTS</name>
<protein>
    <submittedName>
        <fullName evidence="2">Immobilization antigen</fullName>
    </submittedName>
</protein>
<dbReference type="AlphaFoldDB" id="Q23WX2"/>
<dbReference type="SMART" id="SM01411">
    <property type="entry name" value="Ephrin_rec_like"/>
    <property type="match status" value="3"/>
</dbReference>
<evidence type="ECO:0000313" key="2">
    <source>
        <dbReference type="EMBL" id="EAS00973.1"/>
    </source>
</evidence>
<reference evidence="3" key="1">
    <citation type="journal article" date="2006" name="PLoS Biol.">
        <title>Macronuclear genome sequence of the ciliate Tetrahymena thermophila, a model eukaryote.</title>
        <authorList>
            <person name="Eisen J.A."/>
            <person name="Coyne R.S."/>
            <person name="Wu M."/>
            <person name="Wu D."/>
            <person name="Thiagarajan M."/>
            <person name="Wortman J.R."/>
            <person name="Badger J.H."/>
            <person name="Ren Q."/>
            <person name="Amedeo P."/>
            <person name="Jones K.M."/>
            <person name="Tallon L.J."/>
            <person name="Delcher A.L."/>
            <person name="Salzberg S.L."/>
            <person name="Silva J.C."/>
            <person name="Haas B.J."/>
            <person name="Majoros W.H."/>
            <person name="Farzad M."/>
            <person name="Carlton J.M."/>
            <person name="Smith R.K. Jr."/>
            <person name="Garg J."/>
            <person name="Pearlman R.E."/>
            <person name="Karrer K.M."/>
            <person name="Sun L."/>
            <person name="Manning G."/>
            <person name="Elde N.C."/>
            <person name="Turkewitz A.P."/>
            <person name="Asai D.J."/>
            <person name="Wilkes D.E."/>
            <person name="Wang Y."/>
            <person name="Cai H."/>
            <person name="Collins K."/>
            <person name="Stewart B.A."/>
            <person name="Lee S.R."/>
            <person name="Wilamowska K."/>
            <person name="Weinberg Z."/>
            <person name="Ruzzo W.L."/>
            <person name="Wloga D."/>
            <person name="Gaertig J."/>
            <person name="Frankel J."/>
            <person name="Tsao C.-C."/>
            <person name="Gorovsky M.A."/>
            <person name="Keeling P.J."/>
            <person name="Waller R.F."/>
            <person name="Patron N.J."/>
            <person name="Cherry J.M."/>
            <person name="Stover N.A."/>
            <person name="Krieger C.J."/>
            <person name="del Toro C."/>
            <person name="Ryder H.F."/>
            <person name="Williamson S.C."/>
            <person name="Barbeau R.A."/>
            <person name="Hamilton E.P."/>
            <person name="Orias E."/>
        </authorList>
    </citation>
    <scope>NUCLEOTIDE SEQUENCE [LARGE SCALE GENOMIC DNA]</scope>
    <source>
        <strain evidence="3">SB210</strain>
    </source>
</reference>
<dbReference type="PROSITE" id="PS51257">
    <property type="entry name" value="PROKAR_LIPOPROTEIN"/>
    <property type="match status" value="1"/>
</dbReference>
<gene>
    <name evidence="2" type="ORF">TTHERM_00774850</name>
</gene>
<feature type="chain" id="PRO_5004202149" evidence="1">
    <location>
        <begin position="21"/>
        <end position="313"/>
    </location>
</feature>